<keyword evidence="8" id="KW-1185">Reference proteome</keyword>
<dbReference type="InterPro" id="IPR003593">
    <property type="entry name" value="AAA+_ATPase"/>
</dbReference>
<feature type="domain" description="ABC transporter" evidence="6">
    <location>
        <begin position="8"/>
        <end position="233"/>
    </location>
</feature>
<dbReference type="EMBL" id="BSER01000009">
    <property type="protein sequence ID" value="GLJ96303.1"/>
    <property type="molecule type" value="Genomic_DNA"/>
</dbReference>
<dbReference type="InterPro" id="IPR003439">
    <property type="entry name" value="ABC_transporter-like_ATP-bd"/>
</dbReference>
<comment type="caution">
    <text evidence="7">The sequence shown here is derived from an EMBL/GenBank/DDBJ whole genome shotgun (WGS) entry which is preliminary data.</text>
</comment>
<proteinExistence type="inferred from homology"/>
<sequence length="319" mass="33327">MNVSSAELQAHHLIKRYGATTAVDGLSFTVPPGAVTGFLGPNGAGKSTTLRMFLGLDRPTGGAATIGGLRIRELPHPMRVVGALLDARAIHPRRRAIDHLAAVARAGGMPRSRAAEVLDLVGLGGAGDRAAGDFSLGMKQRLGIAAALVGDPGILIFDEPLNGLDPEGIRWARSLMRRLADEGRTVLFSSHLMGEMELTADHLIVIHRGRLVADAPLPDVVANHTTARVRVRTPQTALLRGALAKHGVDDVGADGAVLTIPHETTDRIGRIAADAGVELSELTLIRDSLEDAFLSLTAPAAPSPDSPGAPVSPLRQKAA</sequence>
<dbReference type="PANTHER" id="PTHR43335:SF4">
    <property type="entry name" value="ABC TRANSPORTER, ATP-BINDING PROTEIN"/>
    <property type="match status" value="1"/>
</dbReference>
<dbReference type="PROSITE" id="PS00211">
    <property type="entry name" value="ABC_TRANSPORTER_1"/>
    <property type="match status" value="1"/>
</dbReference>
<keyword evidence="3" id="KW-0547">Nucleotide-binding</keyword>
<name>A0A9W6M790_9MICO</name>
<dbReference type="Gene3D" id="3.40.50.300">
    <property type="entry name" value="P-loop containing nucleotide triphosphate hydrolases"/>
    <property type="match status" value="1"/>
</dbReference>
<evidence type="ECO:0000256" key="3">
    <source>
        <dbReference type="ARBA" id="ARBA00022741"/>
    </source>
</evidence>
<keyword evidence="4 7" id="KW-0067">ATP-binding</keyword>
<evidence type="ECO:0000259" key="6">
    <source>
        <dbReference type="PROSITE" id="PS50893"/>
    </source>
</evidence>
<evidence type="ECO:0000313" key="8">
    <source>
        <dbReference type="Proteomes" id="UP001142291"/>
    </source>
</evidence>
<feature type="region of interest" description="Disordered" evidence="5">
    <location>
        <begin position="298"/>
        <end position="319"/>
    </location>
</feature>
<evidence type="ECO:0000256" key="5">
    <source>
        <dbReference type="SAM" id="MobiDB-lite"/>
    </source>
</evidence>
<dbReference type="SUPFAM" id="SSF52540">
    <property type="entry name" value="P-loop containing nucleoside triphosphate hydrolases"/>
    <property type="match status" value="1"/>
</dbReference>
<organism evidence="7 8">
    <name type="scientific">Microbacterium dextranolyticum</name>
    <dbReference type="NCBI Taxonomy" id="36806"/>
    <lineage>
        <taxon>Bacteria</taxon>
        <taxon>Bacillati</taxon>
        <taxon>Actinomycetota</taxon>
        <taxon>Actinomycetes</taxon>
        <taxon>Micrococcales</taxon>
        <taxon>Microbacteriaceae</taxon>
        <taxon>Microbacterium</taxon>
    </lineage>
</organism>
<gene>
    <name evidence="7" type="ORF">GCM10017591_23660</name>
</gene>
<dbReference type="AlphaFoldDB" id="A0A9W6M790"/>
<evidence type="ECO:0000256" key="4">
    <source>
        <dbReference type="ARBA" id="ARBA00022840"/>
    </source>
</evidence>
<evidence type="ECO:0000256" key="2">
    <source>
        <dbReference type="ARBA" id="ARBA00022448"/>
    </source>
</evidence>
<dbReference type="PROSITE" id="PS50893">
    <property type="entry name" value="ABC_TRANSPORTER_2"/>
    <property type="match status" value="1"/>
</dbReference>
<reference evidence="7" key="1">
    <citation type="journal article" date="2014" name="Int. J. Syst. Evol. Microbiol.">
        <title>Complete genome sequence of Corynebacterium casei LMG S-19264T (=DSM 44701T), isolated from a smear-ripened cheese.</title>
        <authorList>
            <consortium name="US DOE Joint Genome Institute (JGI-PGF)"/>
            <person name="Walter F."/>
            <person name="Albersmeier A."/>
            <person name="Kalinowski J."/>
            <person name="Ruckert C."/>
        </authorList>
    </citation>
    <scope>NUCLEOTIDE SEQUENCE</scope>
    <source>
        <strain evidence="7">VKM Ac-1940</strain>
    </source>
</reference>
<dbReference type="Proteomes" id="UP001142291">
    <property type="component" value="Unassembled WGS sequence"/>
</dbReference>
<dbReference type="GO" id="GO:0005524">
    <property type="term" value="F:ATP binding"/>
    <property type="evidence" value="ECO:0007669"/>
    <property type="project" value="UniProtKB-KW"/>
</dbReference>
<dbReference type="RefSeq" id="WP_204963280.1">
    <property type="nucleotide sequence ID" value="NZ_BAAAUR010000001.1"/>
</dbReference>
<accession>A0A9W6M790</accession>
<dbReference type="SMART" id="SM00382">
    <property type="entry name" value="AAA"/>
    <property type="match status" value="1"/>
</dbReference>
<dbReference type="GO" id="GO:0016887">
    <property type="term" value="F:ATP hydrolysis activity"/>
    <property type="evidence" value="ECO:0007669"/>
    <property type="project" value="InterPro"/>
</dbReference>
<dbReference type="InterPro" id="IPR017871">
    <property type="entry name" value="ABC_transporter-like_CS"/>
</dbReference>
<reference evidence="7" key="2">
    <citation type="submission" date="2023-01" db="EMBL/GenBank/DDBJ databases">
        <authorList>
            <person name="Sun Q."/>
            <person name="Evtushenko L."/>
        </authorList>
    </citation>
    <scope>NUCLEOTIDE SEQUENCE</scope>
    <source>
        <strain evidence="7">VKM Ac-1940</strain>
    </source>
</reference>
<dbReference type="Pfam" id="PF00005">
    <property type="entry name" value="ABC_tran"/>
    <property type="match status" value="1"/>
</dbReference>
<dbReference type="InterPro" id="IPR027417">
    <property type="entry name" value="P-loop_NTPase"/>
</dbReference>
<protein>
    <submittedName>
        <fullName evidence="7">ABC transporter ATP-binding protein</fullName>
    </submittedName>
</protein>
<evidence type="ECO:0000256" key="1">
    <source>
        <dbReference type="ARBA" id="ARBA00005417"/>
    </source>
</evidence>
<comment type="similarity">
    <text evidence="1">Belongs to the ABC transporter superfamily.</text>
</comment>
<keyword evidence="2" id="KW-0813">Transport</keyword>
<evidence type="ECO:0000313" key="7">
    <source>
        <dbReference type="EMBL" id="GLJ96303.1"/>
    </source>
</evidence>
<dbReference type="PANTHER" id="PTHR43335">
    <property type="entry name" value="ABC TRANSPORTER, ATP-BINDING PROTEIN"/>
    <property type="match status" value="1"/>
</dbReference>